<evidence type="ECO:0000256" key="1">
    <source>
        <dbReference type="SAM" id="SignalP"/>
    </source>
</evidence>
<name>A0A8S1YIT5_PAROT</name>
<comment type="caution">
    <text evidence="2">The sequence shown here is derived from an EMBL/GenBank/DDBJ whole genome shotgun (WGS) entry which is preliminary data.</text>
</comment>
<reference evidence="2" key="1">
    <citation type="submission" date="2021-01" db="EMBL/GenBank/DDBJ databases">
        <authorList>
            <consortium name="Genoscope - CEA"/>
            <person name="William W."/>
        </authorList>
    </citation>
    <scope>NUCLEOTIDE SEQUENCE</scope>
</reference>
<protein>
    <submittedName>
        <fullName evidence="2">Uncharacterized protein</fullName>
    </submittedName>
</protein>
<dbReference type="EMBL" id="CAJJDP010000167">
    <property type="protein sequence ID" value="CAD8213870.1"/>
    <property type="molecule type" value="Genomic_DNA"/>
</dbReference>
<accession>A0A8S1YIT5</accession>
<feature type="signal peptide" evidence="1">
    <location>
        <begin position="1"/>
        <end position="15"/>
    </location>
</feature>
<sequence length="165" mass="19392">MKLLLLFILLEYSDFAPLPAADANAKFSQADLSNLREASILRGNYKDVARSLMEHFYPQQEPLFFGYQVLIIVLQEIYSTITLQTQTFIKDMLLSELVNHQQWNFYKHIKSILQGFGFGTSMIENKTCKSLQQELIERLKKSFLMKLGPNLMYMFKNFLINWYQV</sequence>
<keyword evidence="1" id="KW-0732">Signal</keyword>
<dbReference type="AlphaFoldDB" id="A0A8S1YIT5"/>
<dbReference type="OrthoDB" id="10502653at2759"/>
<evidence type="ECO:0000313" key="2">
    <source>
        <dbReference type="EMBL" id="CAD8213870.1"/>
    </source>
</evidence>
<dbReference type="Proteomes" id="UP000683925">
    <property type="component" value="Unassembled WGS sequence"/>
</dbReference>
<feature type="chain" id="PRO_5035834531" evidence="1">
    <location>
        <begin position="16"/>
        <end position="165"/>
    </location>
</feature>
<keyword evidence="3" id="KW-1185">Reference proteome</keyword>
<evidence type="ECO:0000313" key="3">
    <source>
        <dbReference type="Proteomes" id="UP000683925"/>
    </source>
</evidence>
<proteinExistence type="predicted"/>
<gene>
    <name evidence="2" type="ORF">POCTA_138.1.T1640055</name>
</gene>
<organism evidence="2 3">
    <name type="scientific">Paramecium octaurelia</name>
    <dbReference type="NCBI Taxonomy" id="43137"/>
    <lineage>
        <taxon>Eukaryota</taxon>
        <taxon>Sar</taxon>
        <taxon>Alveolata</taxon>
        <taxon>Ciliophora</taxon>
        <taxon>Intramacronucleata</taxon>
        <taxon>Oligohymenophorea</taxon>
        <taxon>Peniculida</taxon>
        <taxon>Parameciidae</taxon>
        <taxon>Paramecium</taxon>
    </lineage>
</organism>